<dbReference type="eggNOG" id="arCOG03812">
    <property type="taxonomic scope" value="Archaea"/>
</dbReference>
<dbReference type="InterPro" id="IPR018650">
    <property type="entry name" value="STSV1_Orf64"/>
</dbReference>
<reference evidence="2 3" key="1">
    <citation type="submission" date="2014-02" db="EMBL/GenBank/DDBJ databases">
        <title>Genome Sequence of an Hyperthermophilic Archaeon, Thermococcus nautili 30-1, producing viral vesicles.</title>
        <authorList>
            <person name="Oberto J."/>
            <person name="Gaudin M."/>
            <person name="Cossu M."/>
            <person name="Gorlas A."/>
            <person name="Slesarev A."/>
            <person name="Marguet E."/>
            <person name="Forterre P."/>
        </authorList>
    </citation>
    <scope>NUCLEOTIDE SEQUENCE [LARGE SCALE GENOMIC DNA]</scope>
    <source>
        <strain evidence="2 3">30-1</strain>
    </source>
</reference>
<keyword evidence="3" id="KW-1185">Reference proteome</keyword>
<gene>
    <name evidence="2" type="ORF">BD01_1973</name>
</gene>
<feature type="transmembrane region" description="Helical" evidence="1">
    <location>
        <begin position="218"/>
        <end position="240"/>
    </location>
</feature>
<dbReference type="AlphaFoldDB" id="W8PND6"/>
<evidence type="ECO:0000313" key="2">
    <source>
        <dbReference type="EMBL" id="AHL23574.1"/>
    </source>
</evidence>
<feature type="transmembrane region" description="Helical" evidence="1">
    <location>
        <begin position="181"/>
        <end position="203"/>
    </location>
</feature>
<evidence type="ECO:0000313" key="3">
    <source>
        <dbReference type="Proteomes" id="UP000019434"/>
    </source>
</evidence>
<feature type="transmembrane region" description="Helical" evidence="1">
    <location>
        <begin position="128"/>
        <end position="146"/>
    </location>
</feature>
<evidence type="ECO:0000256" key="1">
    <source>
        <dbReference type="SAM" id="Phobius"/>
    </source>
</evidence>
<dbReference type="EMBL" id="CP007264">
    <property type="protein sequence ID" value="AHL23574.1"/>
    <property type="molecule type" value="Genomic_DNA"/>
</dbReference>
<name>W8PND6_9EURY</name>
<keyword evidence="1" id="KW-0472">Membrane</keyword>
<dbReference type="Pfam" id="PF09852">
    <property type="entry name" value="DUF2079"/>
    <property type="match status" value="1"/>
</dbReference>
<feature type="transmembrane region" description="Helical" evidence="1">
    <location>
        <begin position="302"/>
        <end position="322"/>
    </location>
</feature>
<protein>
    <submittedName>
        <fullName evidence="2">Putative membrane protein</fullName>
    </submittedName>
</protein>
<feature type="transmembrane region" description="Helical" evidence="1">
    <location>
        <begin position="334"/>
        <end position="352"/>
    </location>
</feature>
<feature type="transmembrane region" description="Helical" evidence="1">
    <location>
        <begin position="152"/>
        <end position="169"/>
    </location>
</feature>
<proteinExistence type="predicted"/>
<feature type="transmembrane region" description="Helical" evidence="1">
    <location>
        <begin position="12"/>
        <end position="34"/>
    </location>
</feature>
<feature type="transmembrane region" description="Helical" evidence="1">
    <location>
        <begin position="101"/>
        <end position="121"/>
    </location>
</feature>
<organism evidence="2 3">
    <name type="scientific">Thermococcus nautili</name>
    <dbReference type="NCBI Taxonomy" id="195522"/>
    <lineage>
        <taxon>Archaea</taxon>
        <taxon>Methanobacteriati</taxon>
        <taxon>Methanobacteriota</taxon>
        <taxon>Thermococci</taxon>
        <taxon>Thermococcales</taxon>
        <taxon>Thermococcaceae</taxon>
        <taxon>Thermococcus</taxon>
    </lineage>
</organism>
<dbReference type="STRING" id="195522.BD01_1973"/>
<accession>W8PND6</accession>
<keyword evidence="1" id="KW-1133">Transmembrane helix</keyword>
<dbReference type="HOGENOM" id="CLU_043492_0_0_2"/>
<dbReference type="Proteomes" id="UP000019434">
    <property type="component" value="Chromosome"/>
</dbReference>
<feature type="transmembrane region" description="Helical" evidence="1">
    <location>
        <begin position="260"/>
        <end position="282"/>
    </location>
</feature>
<keyword evidence="1" id="KW-0812">Transmembrane</keyword>
<sequence>MMVNLKFKTRLSAYDITAVLIALFYSLVMIHLSLLKFKYFRYTSFDLGIFTQSFAGFLHGRPWFNTVEWQVHGVTSHFGVHFQPIMYALIPLFKLFPSAKTFLVVQSLALGTSVFLAYLLAKKVLNERLALALTGLYAFNSSLIGINLFEFHPVSLAVPLFLLAAVLLVDGREREFFATSAILLSVKEDTFLGVASLSLWWAFRDGFSIEELKKNRRFLVFAALSVLYGVIVIKLIIPHFGKGYIYGSLYKHVHLTGRKLAYFLLFNLSFGLLPLFLPRNWALLTLPWLENLLASRASQYSFGFHYPYMLVPLSFLGTVYALKELEFRHLKRILSVLLVLGFITSWATMPIAETPPKEPFSLVYYSILEPLPGYKTAWEVIDVLLKTNLSIYTQPAFYPALAVKENVYVYPAGIKPDLVFVDVRTYHGRLYLKRLREMVRNNYVLVYSKNGIELYARSGLKLPLPLKELN</sequence>
<dbReference type="KEGG" id="tnu:BD01_1973"/>